<reference evidence="1" key="1">
    <citation type="submission" date="2021-05" db="EMBL/GenBank/DDBJ databases">
        <authorList>
            <person name="Scholz U."/>
            <person name="Mascher M."/>
            <person name="Fiebig A."/>
        </authorList>
    </citation>
    <scope>NUCLEOTIDE SEQUENCE [LARGE SCALE GENOMIC DNA]</scope>
</reference>
<dbReference type="EnsemblPlants" id="AVESA.00010b.r2.7CG0661990.1">
    <property type="protein sequence ID" value="AVESA.00010b.r2.7CG0661990.1.CDS.1"/>
    <property type="gene ID" value="AVESA.00010b.r2.7CG0661990"/>
</dbReference>
<keyword evidence="2" id="KW-1185">Reference proteome</keyword>
<reference evidence="1" key="2">
    <citation type="submission" date="2025-09" db="UniProtKB">
        <authorList>
            <consortium name="EnsemblPlants"/>
        </authorList>
    </citation>
    <scope>IDENTIFICATION</scope>
</reference>
<evidence type="ECO:0000313" key="1">
    <source>
        <dbReference type="EnsemblPlants" id="AVESA.00010b.r2.7CG0661990.1.CDS.1"/>
    </source>
</evidence>
<evidence type="ECO:0000313" key="2">
    <source>
        <dbReference type="Proteomes" id="UP001732700"/>
    </source>
</evidence>
<name>A0ACD6A2Q2_AVESA</name>
<organism evidence="1 2">
    <name type="scientific">Avena sativa</name>
    <name type="common">Oat</name>
    <dbReference type="NCBI Taxonomy" id="4498"/>
    <lineage>
        <taxon>Eukaryota</taxon>
        <taxon>Viridiplantae</taxon>
        <taxon>Streptophyta</taxon>
        <taxon>Embryophyta</taxon>
        <taxon>Tracheophyta</taxon>
        <taxon>Spermatophyta</taxon>
        <taxon>Magnoliopsida</taxon>
        <taxon>Liliopsida</taxon>
        <taxon>Poales</taxon>
        <taxon>Poaceae</taxon>
        <taxon>BOP clade</taxon>
        <taxon>Pooideae</taxon>
        <taxon>Poodae</taxon>
        <taxon>Poeae</taxon>
        <taxon>Poeae Chloroplast Group 1 (Aveneae type)</taxon>
        <taxon>Aveninae</taxon>
        <taxon>Avena</taxon>
    </lineage>
</organism>
<dbReference type="Proteomes" id="UP001732700">
    <property type="component" value="Chromosome 7C"/>
</dbReference>
<sequence length="914" mass="101822">MYELGAKDMAHGMPRVERIEQICKGCTLGKQHRTPFPRATGFRAEERLELTHGDLCGPISPTTPGGNRYFLLVVDDCSRYMWLEALRSKDEALKFFKKIRALAENEFGLKLKAFRSNRGGEFNSGLFTDFCSEVGIKRYTTAPYSPQQNGVVERRNQTVVEMARCMLKSMRMPSIFWAEAVKTAVHILNRSPTRSLNNVTPYEAWHKRKPNLCYLRTFGCVVHVKNTGPGVKKLDDRSTPMIFVGYEDGSKAYHVYNPATQRVYVSRDVIFEEDKPWNWQAGAGTPEQPEEFTVVYSDEPVHGEVHSQAAADTGSMTDAAVSPARSTSTTENGATAGEIMPEAGVNSEMTGGSSTTAERETADPIHPMQTRSRDGIFKPNPKYTDNDYDYSGLCLLAAEEPASVDEALEDPVWKKAMQEEMDSIIGNHTWEISALPAGHRAIGLKWVFKVKRDPAGNVVKHKARLVAKGYAQCQGVDFEEVFAPVARMEIVRLLLALAAHSGWQIHHMDVKSAFLNGDLAEEVYVQQPVGFTEAGSEHKVLRLRKALYGLRQAPRAWNAKLDATLISLGFEKCPLDHALYRRGDVDSYLLVGVYVDNLVITGTSREDIAAFKSQMQEMFRMSDLGLLSYYLGIEVKQEVGKILLCQGSYAEKILEAAGMSGCNPSHTPAETKSKIGRRNGGEAVDATLYRSVISSLRYLVNSRPDIAFAVGIASRFMEAPGRQHWGLVKQILRYVRGTIGYGCVYRATAIEPKLVGYSDSDHAGDVDERKSTSGTLFFLGSSAVTWTSQKQKVVAISSCEAEYVAASSAACQGLWLSRLLAEMRGTEPEKFQLRVDNKSAIALCMNPVYHDRSKHIEVRHHFIRECVETGKMDVEHVRTEIQLADVLTKGLGRVKFIEMRQKLGVEEVKMMPQD</sequence>
<protein>
    <submittedName>
        <fullName evidence="1">Uncharacterized protein</fullName>
    </submittedName>
</protein>
<proteinExistence type="predicted"/>
<accession>A0ACD6A2Q2</accession>